<keyword evidence="5" id="KW-1185">Reference proteome</keyword>
<dbReference type="InterPro" id="IPR036869">
    <property type="entry name" value="J_dom_sf"/>
</dbReference>
<evidence type="ECO:0000313" key="5">
    <source>
        <dbReference type="Proteomes" id="UP000059074"/>
    </source>
</evidence>
<dbReference type="PRINTS" id="PR00625">
    <property type="entry name" value="JDOMAIN"/>
</dbReference>
<dbReference type="SUPFAM" id="SSF46565">
    <property type="entry name" value="Chaperone J-domain"/>
    <property type="match status" value="1"/>
</dbReference>
<keyword evidence="1" id="KW-0143">Chaperone</keyword>
<dbReference type="PROSITE" id="PS50076">
    <property type="entry name" value="DNAJ_2"/>
    <property type="match status" value="1"/>
</dbReference>
<evidence type="ECO:0000313" key="4">
    <source>
        <dbReference type="EMBL" id="KWT66210.1"/>
    </source>
</evidence>
<dbReference type="Pfam" id="PF00226">
    <property type="entry name" value="DnaJ"/>
    <property type="match status" value="1"/>
</dbReference>
<dbReference type="OrthoDB" id="9786294at2"/>
<proteinExistence type="predicted"/>
<dbReference type="STRING" id="121290.APY04_2406"/>
<dbReference type="PANTHER" id="PTHR44145:SF3">
    <property type="entry name" value="DNAJ HOMOLOG SUBFAMILY A MEMBER 3, MITOCHONDRIAL"/>
    <property type="match status" value="1"/>
</dbReference>
<evidence type="ECO:0000256" key="1">
    <source>
        <dbReference type="ARBA" id="ARBA00023186"/>
    </source>
</evidence>
<dbReference type="PATRIC" id="fig|121290.4.peg.309"/>
<accession>A0A120CUG8</accession>
<evidence type="ECO:0000256" key="2">
    <source>
        <dbReference type="SAM" id="MobiDB-lite"/>
    </source>
</evidence>
<dbReference type="Gene3D" id="1.10.287.110">
    <property type="entry name" value="DnaJ domain"/>
    <property type="match status" value="1"/>
</dbReference>
<gene>
    <name evidence="4" type="ORF">APY04_2406</name>
</gene>
<dbReference type="CDD" id="cd06257">
    <property type="entry name" value="DnaJ"/>
    <property type="match status" value="1"/>
</dbReference>
<feature type="domain" description="J" evidence="3">
    <location>
        <begin position="162"/>
        <end position="219"/>
    </location>
</feature>
<dbReference type="PANTHER" id="PTHR44145">
    <property type="entry name" value="DNAJ HOMOLOG SUBFAMILY A MEMBER 3, MITOCHONDRIAL"/>
    <property type="match status" value="1"/>
</dbReference>
<dbReference type="InterPro" id="IPR001623">
    <property type="entry name" value="DnaJ_domain"/>
</dbReference>
<organism evidence="4 5">
    <name type="scientific">Hyphomicrobium sulfonivorans</name>
    <dbReference type="NCBI Taxonomy" id="121290"/>
    <lineage>
        <taxon>Bacteria</taxon>
        <taxon>Pseudomonadati</taxon>
        <taxon>Pseudomonadota</taxon>
        <taxon>Alphaproteobacteria</taxon>
        <taxon>Hyphomicrobiales</taxon>
        <taxon>Hyphomicrobiaceae</taxon>
        <taxon>Hyphomicrobium</taxon>
    </lineage>
</organism>
<reference evidence="4 5" key="1">
    <citation type="submission" date="2015-10" db="EMBL/GenBank/DDBJ databases">
        <title>Transcriptomic analysis of a linuron degrading triple-species bacterial consortium.</title>
        <authorList>
            <person name="Albers P."/>
        </authorList>
    </citation>
    <scope>NUCLEOTIDE SEQUENCE [LARGE SCALE GENOMIC DNA]</scope>
    <source>
        <strain evidence="4 5">WDL6</strain>
    </source>
</reference>
<dbReference type="InterPro" id="IPR051938">
    <property type="entry name" value="Apopto_cytoskel_mod"/>
</dbReference>
<dbReference type="AlphaFoldDB" id="A0A120CUG8"/>
<dbReference type="SMART" id="SM00271">
    <property type="entry name" value="DnaJ"/>
    <property type="match status" value="1"/>
</dbReference>
<comment type="caution">
    <text evidence="4">The sequence shown here is derived from an EMBL/GenBank/DDBJ whole genome shotgun (WGS) entry which is preliminary data.</text>
</comment>
<evidence type="ECO:0000259" key="3">
    <source>
        <dbReference type="PROSITE" id="PS50076"/>
    </source>
</evidence>
<dbReference type="Proteomes" id="UP000059074">
    <property type="component" value="Unassembled WGS sequence"/>
</dbReference>
<name>A0A120CUG8_HYPSL</name>
<dbReference type="RefSeq" id="WP_068462771.1">
    <property type="nucleotide sequence ID" value="NZ_JAEFBX010000001.1"/>
</dbReference>
<protein>
    <recommendedName>
        <fullName evidence="3">J domain-containing protein</fullName>
    </recommendedName>
</protein>
<dbReference type="EMBL" id="LMTR01000073">
    <property type="protein sequence ID" value="KWT66210.1"/>
    <property type="molecule type" value="Genomic_DNA"/>
</dbReference>
<sequence length="220" mass="24583">MKLDSKYFDSIRVSSKRQRSAAPTREEKHPRCQWKGCKSPGDHKAPRGRGRDGQFYFFCLEHVRQYNATYNYFDGMNDSEVQEFQKDAMTGHRPTWKVGANSPPPEGAAAGAPPPPDAAAAPGVGTKTMDPHSFFARRERAARQRAEAAAGKRRVVKPLEKKSLETLDLSIHASRDEIKARFKALVKIYHPDANGGDARSGEKLREIIQAYNFLKQAGLV</sequence>
<feature type="region of interest" description="Disordered" evidence="2">
    <location>
        <begin position="1"/>
        <end position="48"/>
    </location>
</feature>